<dbReference type="KEGG" id="knv:Pan216_43500"/>
<proteinExistence type="predicted"/>
<sequence length="167" mass="20030">MKRRAGRKKKATRRYFYLEQILPMRPYVQRLMGDLRAQRVRVDLLRRRLSGILPRAGAETYEHRRRRHEMLADIERTELAEKELYREFRSLGIRVGDVIRGEMLFPCLVDERDAYFIWYDGQHRPSHWRFRGDASLHGIPDRWFANGALDSEAQSSHDKSLTDEEWV</sequence>
<evidence type="ECO:0000313" key="1">
    <source>
        <dbReference type="EMBL" id="QDU63470.1"/>
    </source>
</evidence>
<evidence type="ECO:0008006" key="3">
    <source>
        <dbReference type="Google" id="ProtNLM"/>
    </source>
</evidence>
<dbReference type="EMBL" id="CP036279">
    <property type="protein sequence ID" value="QDU63470.1"/>
    <property type="molecule type" value="Genomic_DNA"/>
</dbReference>
<dbReference type="Proteomes" id="UP000317093">
    <property type="component" value="Chromosome"/>
</dbReference>
<dbReference type="AlphaFoldDB" id="A0A518B913"/>
<dbReference type="InterPro" id="IPR018699">
    <property type="entry name" value="DUF2203"/>
</dbReference>
<name>A0A518B913_9BACT</name>
<accession>A0A518B913</accession>
<evidence type="ECO:0000313" key="2">
    <source>
        <dbReference type="Proteomes" id="UP000317093"/>
    </source>
</evidence>
<dbReference type="Pfam" id="PF09969">
    <property type="entry name" value="DUF2203"/>
    <property type="match status" value="1"/>
</dbReference>
<gene>
    <name evidence="1" type="ORF">Pan216_43500</name>
</gene>
<dbReference type="RefSeq" id="WP_145260972.1">
    <property type="nucleotide sequence ID" value="NZ_CP036279.1"/>
</dbReference>
<organism evidence="1 2">
    <name type="scientific">Kolteria novifilia</name>
    <dbReference type="NCBI Taxonomy" id="2527975"/>
    <lineage>
        <taxon>Bacteria</taxon>
        <taxon>Pseudomonadati</taxon>
        <taxon>Planctomycetota</taxon>
        <taxon>Planctomycetia</taxon>
        <taxon>Kolteriales</taxon>
        <taxon>Kolteriaceae</taxon>
        <taxon>Kolteria</taxon>
    </lineage>
</organism>
<reference evidence="1 2" key="1">
    <citation type="submission" date="2019-02" db="EMBL/GenBank/DDBJ databases">
        <title>Deep-cultivation of Planctomycetes and their phenomic and genomic characterization uncovers novel biology.</title>
        <authorList>
            <person name="Wiegand S."/>
            <person name="Jogler M."/>
            <person name="Boedeker C."/>
            <person name="Pinto D."/>
            <person name="Vollmers J."/>
            <person name="Rivas-Marin E."/>
            <person name="Kohn T."/>
            <person name="Peeters S.H."/>
            <person name="Heuer A."/>
            <person name="Rast P."/>
            <person name="Oberbeckmann S."/>
            <person name="Bunk B."/>
            <person name="Jeske O."/>
            <person name="Meyerdierks A."/>
            <person name="Storesund J.E."/>
            <person name="Kallscheuer N."/>
            <person name="Luecker S."/>
            <person name="Lage O.M."/>
            <person name="Pohl T."/>
            <person name="Merkel B.J."/>
            <person name="Hornburger P."/>
            <person name="Mueller R.-W."/>
            <person name="Bruemmer F."/>
            <person name="Labrenz M."/>
            <person name="Spormann A.M."/>
            <person name="Op den Camp H."/>
            <person name="Overmann J."/>
            <person name="Amann R."/>
            <person name="Jetten M.S.M."/>
            <person name="Mascher T."/>
            <person name="Medema M.H."/>
            <person name="Devos D.P."/>
            <person name="Kaster A.-K."/>
            <person name="Ovreas L."/>
            <person name="Rohde M."/>
            <person name="Galperin M.Y."/>
            <person name="Jogler C."/>
        </authorList>
    </citation>
    <scope>NUCLEOTIDE SEQUENCE [LARGE SCALE GENOMIC DNA]</scope>
    <source>
        <strain evidence="1 2">Pan216</strain>
    </source>
</reference>
<keyword evidence="2" id="KW-1185">Reference proteome</keyword>
<protein>
    <recommendedName>
        <fullName evidence="3">DUF2203 domain-containing protein</fullName>
    </recommendedName>
</protein>